<sequence>KARYFLNASVISPENDVPPEVLPYSISKNFQKADLEKWFGDWKELSLVTWTQFIVSNPQLETNPEFAEKVLGIIARNVARCSSKDQELIKELLSKKKCIPTKHGMKIPDESYFPSVNLFPDLPVVHFKNKIPEKLLQLLGVRKHVDLQLVFDRLVSQGNWDHMQLVKYLSSVSSSLKEIEMKRLKVTAIWPKEQGAGIQVAKTQSGEVKPSTTRFMASELYVPSPEMRTFGLPVIEWNGKWRRNSEEAKFLLSLGLQEYPPLATILQLASPSSETNIRKEALKYFIDNFKEKYSSKYKAHEIRIQFLPCTDPNVFETPMGCFSNPDCTIMKFHALHQDLRFRAEELGVRQHPSREQLISRLVQNPPESEVVAREIFGYLASQQANFNSYDWNKLGGLYFIPIRDKAHPNKIVYTNPRSCFFKSSEESLREYFSYVDFGEKANKFLLSCGVKTEPSPMEFAEFLVRSSREFWESVGDNVDKYLSILRNIAINSNSIYNNKALYNEMCRAPILLGTKRKENDKELADSSQQEVDHYVLASAKEIYINDNTNFQQVFSPLTAPM</sequence>
<name>A0A9N9NLA9_9GLOM</name>
<organism evidence="1 2">
    <name type="scientific">Acaulospora morrowiae</name>
    <dbReference type="NCBI Taxonomy" id="94023"/>
    <lineage>
        <taxon>Eukaryota</taxon>
        <taxon>Fungi</taxon>
        <taxon>Fungi incertae sedis</taxon>
        <taxon>Mucoromycota</taxon>
        <taxon>Glomeromycotina</taxon>
        <taxon>Glomeromycetes</taxon>
        <taxon>Diversisporales</taxon>
        <taxon>Acaulosporaceae</taxon>
        <taxon>Acaulospora</taxon>
    </lineage>
</organism>
<dbReference type="AlphaFoldDB" id="A0A9N9NLA9"/>
<proteinExistence type="predicted"/>
<dbReference type="InterPro" id="IPR022155">
    <property type="entry name" value="DUF3684"/>
</dbReference>
<dbReference type="EMBL" id="CAJVPV010029981">
    <property type="protein sequence ID" value="CAG8739826.1"/>
    <property type="molecule type" value="Genomic_DNA"/>
</dbReference>
<evidence type="ECO:0000313" key="1">
    <source>
        <dbReference type="EMBL" id="CAG8739826.1"/>
    </source>
</evidence>
<reference evidence="1" key="1">
    <citation type="submission" date="2021-06" db="EMBL/GenBank/DDBJ databases">
        <authorList>
            <person name="Kallberg Y."/>
            <person name="Tangrot J."/>
            <person name="Rosling A."/>
        </authorList>
    </citation>
    <scope>NUCLEOTIDE SEQUENCE</scope>
    <source>
        <strain evidence="1">CL551</strain>
    </source>
</reference>
<dbReference type="Pfam" id="PF12449">
    <property type="entry name" value="DUF3684"/>
    <property type="match status" value="1"/>
</dbReference>
<dbReference type="PANTHER" id="PTHR47839">
    <property type="entry name" value="DOMAIN PROTEIN, PUTATIVE (AFU_ORTHOLOGUE AFUA_6G04830)-RELATED"/>
    <property type="match status" value="1"/>
</dbReference>
<evidence type="ECO:0000313" key="2">
    <source>
        <dbReference type="Proteomes" id="UP000789342"/>
    </source>
</evidence>
<gene>
    <name evidence="1" type="ORF">AMORRO_LOCUS14636</name>
</gene>
<protein>
    <submittedName>
        <fullName evidence="1">13291_t:CDS:1</fullName>
    </submittedName>
</protein>
<dbReference type="PANTHER" id="PTHR47839:SF1">
    <property type="entry name" value="DOMAIN PROTEIN, PUTATIVE (AFU_ORTHOLOGUE AFUA_6G04830)-RELATED"/>
    <property type="match status" value="1"/>
</dbReference>
<feature type="non-terminal residue" evidence="1">
    <location>
        <position position="1"/>
    </location>
</feature>
<comment type="caution">
    <text evidence="1">The sequence shown here is derived from an EMBL/GenBank/DDBJ whole genome shotgun (WGS) entry which is preliminary data.</text>
</comment>
<dbReference type="OrthoDB" id="10031156at2759"/>
<feature type="non-terminal residue" evidence="1">
    <location>
        <position position="561"/>
    </location>
</feature>
<dbReference type="Proteomes" id="UP000789342">
    <property type="component" value="Unassembled WGS sequence"/>
</dbReference>
<keyword evidence="2" id="KW-1185">Reference proteome</keyword>
<accession>A0A9N9NLA9</accession>